<feature type="region of interest" description="Disordered" evidence="1">
    <location>
        <begin position="42"/>
        <end position="63"/>
    </location>
</feature>
<comment type="caution">
    <text evidence="2">The sequence shown here is derived from an EMBL/GenBank/DDBJ whole genome shotgun (WGS) entry which is preliminary data.</text>
</comment>
<evidence type="ECO:0000256" key="1">
    <source>
        <dbReference type="SAM" id="MobiDB-lite"/>
    </source>
</evidence>
<organism evidence="2 3">
    <name type="scientific">Rhodopseudomonas telluris</name>
    <dbReference type="NCBI Taxonomy" id="644215"/>
    <lineage>
        <taxon>Bacteria</taxon>
        <taxon>Pseudomonadati</taxon>
        <taxon>Pseudomonadota</taxon>
        <taxon>Alphaproteobacteria</taxon>
        <taxon>Hyphomicrobiales</taxon>
        <taxon>Nitrobacteraceae</taxon>
        <taxon>Rhodopseudomonas</taxon>
    </lineage>
</organism>
<protein>
    <submittedName>
        <fullName evidence="2">Uncharacterized protein</fullName>
    </submittedName>
</protein>
<gene>
    <name evidence="2" type="ORF">ACFFJ6_24385</name>
</gene>
<evidence type="ECO:0000313" key="3">
    <source>
        <dbReference type="Proteomes" id="UP001589775"/>
    </source>
</evidence>
<keyword evidence="3" id="KW-1185">Reference proteome</keyword>
<proteinExistence type="predicted"/>
<evidence type="ECO:0000313" key="2">
    <source>
        <dbReference type="EMBL" id="MFC0243643.1"/>
    </source>
</evidence>
<dbReference type="Proteomes" id="UP001589775">
    <property type="component" value="Unassembled WGS sequence"/>
</dbReference>
<dbReference type="EMBL" id="JBHLWM010000012">
    <property type="protein sequence ID" value="MFC0243643.1"/>
    <property type="molecule type" value="Genomic_DNA"/>
</dbReference>
<accession>A0ABV6EZI7</accession>
<reference evidence="2 3" key="1">
    <citation type="submission" date="2024-09" db="EMBL/GenBank/DDBJ databases">
        <authorList>
            <person name="Sun Q."/>
            <person name="Mori K."/>
        </authorList>
    </citation>
    <scope>NUCLEOTIDE SEQUENCE [LARGE SCALE GENOMIC DNA]</scope>
    <source>
        <strain evidence="2 3">KCTC 23279</strain>
    </source>
</reference>
<dbReference type="RefSeq" id="WP_378392826.1">
    <property type="nucleotide sequence ID" value="NZ_JBHLWM010000012.1"/>
</dbReference>
<sequence>MPCTRWTNRELSMLDSLAPADASDADLIAALPRHTVKAIKSRMAARGLRRPSTTKFSPKERQRQRMAQAGSYLAKRVAQFGPAALTRAAGRVAENVVGAATLECLIAASAAIHARLRAEDAS</sequence>
<name>A0ABV6EZI7_9BRAD</name>